<keyword evidence="3 9" id="KW-0732">Signal</keyword>
<feature type="region of interest" description="Disordered" evidence="7">
    <location>
        <begin position="435"/>
        <end position="460"/>
    </location>
</feature>
<keyword evidence="5 8" id="KW-0472">Membrane</keyword>
<dbReference type="PROSITE" id="PS00636">
    <property type="entry name" value="DNAJ_1"/>
    <property type="match status" value="1"/>
</dbReference>
<evidence type="ECO:0000256" key="8">
    <source>
        <dbReference type="SAM" id="Phobius"/>
    </source>
</evidence>
<evidence type="ECO:0000256" key="6">
    <source>
        <dbReference type="ARBA" id="ARBA00037847"/>
    </source>
</evidence>
<dbReference type="AlphaFoldDB" id="A0A1B6EAW0"/>
<dbReference type="PANTHER" id="PTHR44653">
    <property type="entry name" value="DNAJ HOMOLOG SUBFAMILY C MEMBER 1"/>
    <property type="match status" value="1"/>
</dbReference>
<reference evidence="12" key="1">
    <citation type="submission" date="2015-12" db="EMBL/GenBank/DDBJ databases">
        <title>De novo transcriptome assembly of four potential Pierce s Disease insect vectors from Arizona vineyards.</title>
        <authorList>
            <person name="Tassone E.E."/>
        </authorList>
    </citation>
    <scope>NUCLEOTIDE SEQUENCE</scope>
</reference>
<dbReference type="EMBL" id="GEDC01002229">
    <property type="protein sequence ID" value="JAS35069.1"/>
    <property type="molecule type" value="Transcribed_RNA"/>
</dbReference>
<evidence type="ECO:0000256" key="4">
    <source>
        <dbReference type="ARBA" id="ARBA00022989"/>
    </source>
</evidence>
<evidence type="ECO:0000259" key="10">
    <source>
        <dbReference type="PROSITE" id="PS50076"/>
    </source>
</evidence>
<dbReference type="PROSITE" id="PS50076">
    <property type="entry name" value="DNAJ_2"/>
    <property type="match status" value="1"/>
</dbReference>
<dbReference type="PRINTS" id="PR00625">
    <property type="entry name" value="JDOMAIN"/>
</dbReference>
<sequence>MQVLKKLIFFLITFCFQPCFSWDGDELEVFDVVEEVNQNFYTLLDVPQDADQNAIKKAFRKLSLVLHPDKNDAPDAEVKFRQLVSVYDILKDPNKRRCYNDVLQNGLPNWKQAVYYYRRVRKMGVAEMIVILFIIVSIGQYLVGWASYFEKKYTYEEVYSSKTKRLLKKQKKGKADGNLPPEFAVDFYTPSVKDTLPCQIPRLIWFLLVTAPPLTYQWLKDYLEERQLRRQLEAEEQEESEEEPEVPRAPRRRKVGFTVPELKDEPVPSFPSVDRSRWSTTPVPRMTGGLWSDDDLKDLTKFLKKYPVGTLERWEKIGEAMGRPSNEVVIMAHKLSQAIFRDMDGKKINEDNSEEEIVPEVPKKVKTKGVNKSEAENDTANWTSAQQSALESALLRFPKGSAGDRWEKIGNCVPEKTKLQCQMRYKYLANLVKEKREKEDVENNSESSAEGITKKNTRKV</sequence>
<evidence type="ECO:0000256" key="1">
    <source>
        <dbReference type="ARBA" id="ARBA00004123"/>
    </source>
</evidence>
<dbReference type="SUPFAM" id="SSF46689">
    <property type="entry name" value="Homeodomain-like"/>
    <property type="match status" value="2"/>
</dbReference>
<dbReference type="InterPro" id="IPR036869">
    <property type="entry name" value="J_dom_sf"/>
</dbReference>
<evidence type="ECO:0000256" key="2">
    <source>
        <dbReference type="ARBA" id="ARBA00022692"/>
    </source>
</evidence>
<evidence type="ECO:0000256" key="3">
    <source>
        <dbReference type="ARBA" id="ARBA00022729"/>
    </source>
</evidence>
<evidence type="ECO:0000313" key="12">
    <source>
        <dbReference type="EMBL" id="JAS35069.1"/>
    </source>
</evidence>
<evidence type="ECO:0000256" key="5">
    <source>
        <dbReference type="ARBA" id="ARBA00023136"/>
    </source>
</evidence>
<feature type="domain" description="Myb-like" evidence="11">
    <location>
        <begin position="374"/>
        <end position="429"/>
    </location>
</feature>
<dbReference type="PROSITE" id="PS50090">
    <property type="entry name" value="MYB_LIKE"/>
    <property type="match status" value="1"/>
</dbReference>
<keyword evidence="4 8" id="KW-1133">Transmembrane helix</keyword>
<dbReference type="InterPro" id="IPR018253">
    <property type="entry name" value="DnaJ_domain_CS"/>
</dbReference>
<keyword evidence="2 8" id="KW-0812">Transmembrane</keyword>
<dbReference type="PANTHER" id="PTHR44653:SF2">
    <property type="entry name" value="DNAJ HOMOLOG SUBFAMILY C MEMBER 1"/>
    <property type="match status" value="1"/>
</dbReference>
<name>A0A1B6EAW0_9HEMI</name>
<dbReference type="GO" id="GO:0012505">
    <property type="term" value="C:endomembrane system"/>
    <property type="evidence" value="ECO:0007669"/>
    <property type="project" value="UniProtKB-SubCell"/>
</dbReference>
<feature type="transmembrane region" description="Helical" evidence="8">
    <location>
        <begin position="125"/>
        <end position="143"/>
    </location>
</feature>
<gene>
    <name evidence="12" type="ORF">g.8906</name>
</gene>
<dbReference type="Pfam" id="PF00226">
    <property type="entry name" value="DnaJ"/>
    <property type="match status" value="1"/>
</dbReference>
<feature type="compositionally biased region" description="Acidic residues" evidence="7">
    <location>
        <begin position="234"/>
        <end position="244"/>
    </location>
</feature>
<dbReference type="SUPFAM" id="SSF46565">
    <property type="entry name" value="Chaperone J-domain"/>
    <property type="match status" value="1"/>
</dbReference>
<evidence type="ECO:0000256" key="9">
    <source>
        <dbReference type="SAM" id="SignalP"/>
    </source>
</evidence>
<feature type="signal peptide" evidence="9">
    <location>
        <begin position="1"/>
        <end position="21"/>
    </location>
</feature>
<evidence type="ECO:0000256" key="7">
    <source>
        <dbReference type="SAM" id="MobiDB-lite"/>
    </source>
</evidence>
<dbReference type="CDD" id="cd06257">
    <property type="entry name" value="DnaJ"/>
    <property type="match status" value="1"/>
</dbReference>
<dbReference type="InterPro" id="IPR001005">
    <property type="entry name" value="SANT/Myb"/>
</dbReference>
<dbReference type="SMART" id="SM00271">
    <property type="entry name" value="DnaJ"/>
    <property type="match status" value="1"/>
</dbReference>
<dbReference type="GO" id="GO:0005634">
    <property type="term" value="C:nucleus"/>
    <property type="evidence" value="ECO:0007669"/>
    <property type="project" value="UniProtKB-SubCell"/>
</dbReference>
<dbReference type="Gene3D" id="1.10.287.110">
    <property type="entry name" value="DnaJ domain"/>
    <property type="match status" value="1"/>
</dbReference>
<dbReference type="Pfam" id="PF23082">
    <property type="entry name" value="Myb_DNA-binding_2"/>
    <property type="match status" value="1"/>
</dbReference>
<comment type="subcellular location">
    <subcellularLocation>
        <location evidence="6">Endomembrane system</location>
        <topology evidence="6">Single-pass membrane protein</topology>
    </subcellularLocation>
    <subcellularLocation>
        <location evidence="1">Nucleus</location>
    </subcellularLocation>
</comment>
<protein>
    <recommendedName>
        <fullName evidence="13">DnaJ homolog subfamily C member 1</fullName>
    </recommendedName>
</protein>
<dbReference type="InterPro" id="IPR009057">
    <property type="entry name" value="Homeodomain-like_sf"/>
</dbReference>
<dbReference type="InterPro" id="IPR052606">
    <property type="entry name" value="DnaJ_domain_protein"/>
</dbReference>
<dbReference type="CDD" id="cd00167">
    <property type="entry name" value="SANT"/>
    <property type="match status" value="1"/>
</dbReference>
<evidence type="ECO:0008006" key="13">
    <source>
        <dbReference type="Google" id="ProtNLM"/>
    </source>
</evidence>
<accession>A0A1B6EAW0</accession>
<dbReference type="Gene3D" id="1.10.10.60">
    <property type="entry name" value="Homeodomain-like"/>
    <property type="match status" value="2"/>
</dbReference>
<evidence type="ECO:0000259" key="11">
    <source>
        <dbReference type="PROSITE" id="PS50090"/>
    </source>
</evidence>
<organism evidence="12">
    <name type="scientific">Clastoptera arizonana</name>
    <name type="common">Arizona spittle bug</name>
    <dbReference type="NCBI Taxonomy" id="38151"/>
    <lineage>
        <taxon>Eukaryota</taxon>
        <taxon>Metazoa</taxon>
        <taxon>Ecdysozoa</taxon>
        <taxon>Arthropoda</taxon>
        <taxon>Hexapoda</taxon>
        <taxon>Insecta</taxon>
        <taxon>Pterygota</taxon>
        <taxon>Neoptera</taxon>
        <taxon>Paraneoptera</taxon>
        <taxon>Hemiptera</taxon>
        <taxon>Auchenorrhyncha</taxon>
        <taxon>Cercopoidea</taxon>
        <taxon>Clastopteridae</taxon>
        <taxon>Clastoptera</taxon>
    </lineage>
</organism>
<feature type="domain" description="J" evidence="10">
    <location>
        <begin position="39"/>
        <end position="103"/>
    </location>
</feature>
<proteinExistence type="predicted"/>
<feature type="region of interest" description="Disordered" evidence="7">
    <location>
        <begin position="233"/>
        <end position="260"/>
    </location>
</feature>
<dbReference type="SMART" id="SM00717">
    <property type="entry name" value="SANT"/>
    <property type="match status" value="2"/>
</dbReference>
<feature type="chain" id="PRO_5008581949" description="DnaJ homolog subfamily C member 1" evidence="9">
    <location>
        <begin position="22"/>
        <end position="460"/>
    </location>
</feature>
<dbReference type="InterPro" id="IPR001623">
    <property type="entry name" value="DnaJ_domain"/>
</dbReference>